<evidence type="ECO:0000313" key="2">
    <source>
        <dbReference type="Proteomes" id="UP000323974"/>
    </source>
</evidence>
<evidence type="ECO:0000313" key="1">
    <source>
        <dbReference type="EMBL" id="QEN11725.1"/>
    </source>
</evidence>
<dbReference type="Proteomes" id="UP000323974">
    <property type="component" value="Chromosome"/>
</dbReference>
<gene>
    <name evidence="1" type="ORF">E5Q53_09990</name>
</gene>
<organism evidence="1 2">
    <name type="scientific">Haemophilus parahaemolyticus</name>
    <dbReference type="NCBI Taxonomy" id="735"/>
    <lineage>
        <taxon>Bacteria</taxon>
        <taxon>Pseudomonadati</taxon>
        <taxon>Pseudomonadota</taxon>
        <taxon>Gammaproteobacteria</taxon>
        <taxon>Pasteurellales</taxon>
        <taxon>Pasteurellaceae</taxon>
        <taxon>Haemophilus</taxon>
    </lineage>
</organism>
<dbReference type="AlphaFoldDB" id="A0AAE6JSR8"/>
<protein>
    <submittedName>
        <fullName evidence="1">Uncharacterized protein</fullName>
    </submittedName>
</protein>
<reference evidence="1 2" key="1">
    <citation type="submission" date="2019-04" db="EMBL/GenBank/DDBJ databases">
        <title>Complete Genome and Methylome Analysis of Haemophilus haemolyticus NEB129.</title>
        <authorList>
            <person name="Fomenkov A."/>
            <person name="Roberts R.J."/>
            <person name="Anton B.P."/>
            <person name="Vincze T."/>
        </authorList>
    </citation>
    <scope>NUCLEOTIDE SEQUENCE [LARGE SCALE GENOMIC DNA]</scope>
    <source>
        <strain evidence="1 2">NEB129</strain>
    </source>
</reference>
<sequence>MDKDLASLINAIEKFSVAKNDNDLLAVFPLLPAERQDYHARFDFMFINADDNLFFILTTNLAEWIVEIEDNDIEYNSETYEMLGNLWNLLEFVSDNITQQEKVEVIEQIKEILAKFSHR</sequence>
<dbReference type="RefSeq" id="WP_005705602.1">
    <property type="nucleotide sequence ID" value="NZ_CP038817.1"/>
</dbReference>
<dbReference type="KEGG" id="hpaa:E5Q53_09990"/>
<accession>A0AAE6JSR8</accession>
<dbReference type="EMBL" id="CP038817">
    <property type="protein sequence ID" value="QEN11725.1"/>
    <property type="molecule type" value="Genomic_DNA"/>
</dbReference>
<dbReference type="GeneID" id="78223421"/>
<name>A0AAE6JSR8_HAEPH</name>
<proteinExistence type="predicted"/>